<evidence type="ECO:0000313" key="1">
    <source>
        <dbReference type="EMBL" id="RDK05019.1"/>
    </source>
</evidence>
<comment type="caution">
    <text evidence="1">The sequence shown here is derived from an EMBL/GenBank/DDBJ whole genome shotgun (WGS) entry which is preliminary data.</text>
</comment>
<accession>A0A370NHH6</accession>
<protein>
    <submittedName>
        <fullName evidence="1">Uncharacterized protein</fullName>
    </submittedName>
</protein>
<organism evidence="1 2">
    <name type="scientific">Cupriavidus lacunae</name>
    <dbReference type="NCBI Taxonomy" id="2666307"/>
    <lineage>
        <taxon>Bacteria</taxon>
        <taxon>Pseudomonadati</taxon>
        <taxon>Pseudomonadota</taxon>
        <taxon>Betaproteobacteria</taxon>
        <taxon>Burkholderiales</taxon>
        <taxon>Burkholderiaceae</taxon>
        <taxon>Cupriavidus</taxon>
    </lineage>
</organism>
<dbReference type="EMBL" id="QKWJ01000120">
    <property type="protein sequence ID" value="RDK05019.1"/>
    <property type="molecule type" value="Genomic_DNA"/>
</dbReference>
<reference evidence="2" key="1">
    <citation type="submission" date="2018-06" db="EMBL/GenBank/DDBJ databases">
        <authorList>
            <person name="Feng T."/>
            <person name="Jeon C.O."/>
        </authorList>
    </citation>
    <scope>NUCLEOTIDE SEQUENCE [LARGE SCALE GENOMIC DNA]</scope>
    <source>
        <strain evidence="2">S23</strain>
    </source>
</reference>
<name>A0A370NHH6_9BURK</name>
<proteinExistence type="predicted"/>
<dbReference type="AlphaFoldDB" id="A0A370NHH6"/>
<sequence>MLVASRRVDPINRNIEALDRHSLMLVQIVLDSVSTIDSVVGGDHVVDGEVGGVIEVLALQAERQANGVQCSARLIENERALNVSLDRLFVNVLWVALVHVA</sequence>
<keyword evidence="2" id="KW-1185">Reference proteome</keyword>
<gene>
    <name evidence="1" type="ORF">DN412_39365</name>
</gene>
<evidence type="ECO:0000313" key="2">
    <source>
        <dbReference type="Proteomes" id="UP000255165"/>
    </source>
</evidence>
<dbReference type="Proteomes" id="UP000255165">
    <property type="component" value="Unassembled WGS sequence"/>
</dbReference>